<sequence length="621" mass="69779">MNSYIGLPPQKAHSLSPHTAFRQDIQGLRAIAVLAVILFHVNNTWLPGGFIGVDVFFVISGYLITSIITRQRRTGNFHFLSFYKSRIKRIVPAYLFLLALVASAMVILLTPTDFAFFWKSLRSALYFSSNYYFADFGDYFAPSSHELPLLHTWSLAVEMQFYLILPVLLVIVPIRHLRLTLPALTILLTGYAAYRLSQPNNKQEMYFSLLARTPEFLVGACLAVLKIGENWSKLRANLLSGIGLAMLAGSFIWISESTLFPGMLALLPCLGTGLMIAARQGVVASLLSTRSMAWIGTLSYSLYLWHWPILAAIRYYLGTYEIPAPYLLTFTISTLALAYLSYRFIELPFRTRHGHRQVGKWLGLYVLALAPLAYGKTANHSVVPPLPLEQTRYAVKEQVCQGQIVGDCIRGDREAKDTLLVLGDSHAAQLNLFFEVVGKANRQAARIITASSCVNIPGSNAGKRPKKIQEQCKAQIIEMEHHLAQASRIVVAGKWVDRIQSKEFMAAFDRFLALADQNDQQVLVMAQLPMLRSNVQRIRRFSALGLPTQQKLTNKWQKANARVEAVVAKYPSARFLDLSGAKLFTDAPFDQGTLIYYDEHHLNEIGSRRYGNLAIPYFKNF</sequence>
<dbReference type="GO" id="GO:0016788">
    <property type="term" value="F:hydrolase activity, acting on ester bonds"/>
    <property type="evidence" value="ECO:0007669"/>
    <property type="project" value="UniProtKB-ARBA"/>
</dbReference>
<dbReference type="InterPro" id="IPR043968">
    <property type="entry name" value="SGNH"/>
</dbReference>
<dbReference type="PANTHER" id="PTHR23028">
    <property type="entry name" value="ACETYLTRANSFERASE"/>
    <property type="match status" value="1"/>
</dbReference>
<comment type="caution">
    <text evidence="11">The sequence shown here is derived from an EMBL/GenBank/DDBJ whole genome shotgun (WGS) entry which is preliminary data.</text>
</comment>
<dbReference type="InterPro" id="IPR050879">
    <property type="entry name" value="Acyltransferase_3"/>
</dbReference>
<dbReference type="GO" id="GO:0016746">
    <property type="term" value="F:acyltransferase activity"/>
    <property type="evidence" value="ECO:0007669"/>
    <property type="project" value="UniProtKB-KW"/>
</dbReference>
<comment type="subcellular location">
    <subcellularLocation>
        <location evidence="1">Cell membrane</location>
        <topology evidence="1">Multi-pass membrane protein</topology>
    </subcellularLocation>
</comment>
<evidence type="ECO:0000259" key="10">
    <source>
        <dbReference type="Pfam" id="PF19040"/>
    </source>
</evidence>
<reference evidence="11 12" key="1">
    <citation type="submission" date="2019-01" db="EMBL/GenBank/DDBJ databases">
        <title>Whole genome shotgun sequencing of Pseudomonas spp. isolated by its ability to degrade furfural.</title>
        <authorList>
            <person name="Donoso R."/>
            <person name="Farkas C."/>
            <person name="Villegas P."/>
            <person name="Gonzales-Toro F."/>
            <person name="Guajardo-Parra M."/>
            <person name="Araya-Nail M."/>
            <person name="Morgante V."/>
            <person name="Perez-Pantoja D."/>
        </authorList>
    </citation>
    <scope>NUCLEOTIDE SEQUENCE [LARGE SCALE GENOMIC DNA]</scope>
    <source>
        <strain evidence="11 12">VN231</strain>
    </source>
</reference>
<dbReference type="Pfam" id="PF01757">
    <property type="entry name" value="Acyl_transf_3"/>
    <property type="match status" value="1"/>
</dbReference>
<proteinExistence type="predicted"/>
<feature type="transmembrane region" description="Helical" evidence="8">
    <location>
        <begin position="51"/>
        <end position="69"/>
    </location>
</feature>
<evidence type="ECO:0000256" key="7">
    <source>
        <dbReference type="ARBA" id="ARBA00023315"/>
    </source>
</evidence>
<dbReference type="AlphaFoldDB" id="A0ABD7RXI6"/>
<feature type="transmembrane region" description="Helical" evidence="8">
    <location>
        <begin position="153"/>
        <end position="172"/>
    </location>
</feature>
<evidence type="ECO:0000259" key="9">
    <source>
        <dbReference type="Pfam" id="PF01757"/>
    </source>
</evidence>
<dbReference type="GO" id="GO:0005886">
    <property type="term" value="C:plasma membrane"/>
    <property type="evidence" value="ECO:0007669"/>
    <property type="project" value="UniProtKB-SubCell"/>
</dbReference>
<name>A0ABD7RXI6_ECTME</name>
<keyword evidence="6 8" id="KW-0472">Membrane</keyword>
<feature type="transmembrane region" description="Helical" evidence="8">
    <location>
        <begin position="237"/>
        <end position="254"/>
    </location>
</feature>
<organism evidence="11 12">
    <name type="scientific">Ectopseudomonas mendocina</name>
    <name type="common">Pseudomonas mendocina</name>
    <dbReference type="NCBI Taxonomy" id="300"/>
    <lineage>
        <taxon>Bacteria</taxon>
        <taxon>Pseudomonadati</taxon>
        <taxon>Pseudomonadota</taxon>
        <taxon>Gammaproteobacteria</taxon>
        <taxon>Pseudomonadales</taxon>
        <taxon>Pseudomonadaceae</taxon>
        <taxon>Ectopseudomonas</taxon>
    </lineage>
</organism>
<evidence type="ECO:0000256" key="6">
    <source>
        <dbReference type="ARBA" id="ARBA00023136"/>
    </source>
</evidence>
<evidence type="ECO:0000256" key="4">
    <source>
        <dbReference type="ARBA" id="ARBA00022692"/>
    </source>
</evidence>
<dbReference type="PANTHER" id="PTHR23028:SF53">
    <property type="entry name" value="ACYL_TRANSF_3 DOMAIN-CONTAINING PROTEIN"/>
    <property type="match status" value="1"/>
</dbReference>
<dbReference type="Pfam" id="PF19040">
    <property type="entry name" value="SGNH"/>
    <property type="match status" value="1"/>
</dbReference>
<dbReference type="Gene3D" id="3.40.50.1110">
    <property type="entry name" value="SGNH hydrolase"/>
    <property type="match status" value="1"/>
</dbReference>
<evidence type="ECO:0000256" key="5">
    <source>
        <dbReference type="ARBA" id="ARBA00022989"/>
    </source>
</evidence>
<dbReference type="InterPro" id="IPR002656">
    <property type="entry name" value="Acyl_transf_3_dom"/>
</dbReference>
<accession>A0ABD7RXI6</accession>
<keyword evidence="3" id="KW-0808">Transferase</keyword>
<evidence type="ECO:0000256" key="3">
    <source>
        <dbReference type="ARBA" id="ARBA00022679"/>
    </source>
</evidence>
<keyword evidence="5 8" id="KW-1133">Transmembrane helix</keyword>
<keyword evidence="2" id="KW-1003">Cell membrane</keyword>
<evidence type="ECO:0000256" key="2">
    <source>
        <dbReference type="ARBA" id="ARBA00022475"/>
    </source>
</evidence>
<feature type="domain" description="Acyltransferase 3" evidence="9">
    <location>
        <begin position="24"/>
        <end position="342"/>
    </location>
</feature>
<evidence type="ECO:0000256" key="8">
    <source>
        <dbReference type="SAM" id="Phobius"/>
    </source>
</evidence>
<protein>
    <submittedName>
        <fullName evidence="11">Acyltransferase</fullName>
    </submittedName>
</protein>
<keyword evidence="7 11" id="KW-0012">Acyltransferase</keyword>
<keyword evidence="4 8" id="KW-0812">Transmembrane</keyword>
<dbReference type="SUPFAM" id="SSF52266">
    <property type="entry name" value="SGNH hydrolase"/>
    <property type="match status" value="1"/>
</dbReference>
<feature type="transmembrane region" description="Helical" evidence="8">
    <location>
        <begin position="357"/>
        <end position="374"/>
    </location>
</feature>
<feature type="domain" description="SGNH" evidence="10">
    <location>
        <begin position="406"/>
        <end position="613"/>
    </location>
</feature>
<feature type="transmembrane region" description="Helical" evidence="8">
    <location>
        <begin position="323"/>
        <end position="345"/>
    </location>
</feature>
<feature type="transmembrane region" description="Helical" evidence="8">
    <location>
        <begin position="260"/>
        <end position="278"/>
    </location>
</feature>
<evidence type="ECO:0000313" key="12">
    <source>
        <dbReference type="Proteomes" id="UP000317327"/>
    </source>
</evidence>
<feature type="transmembrane region" description="Helical" evidence="8">
    <location>
        <begin position="90"/>
        <end position="110"/>
    </location>
</feature>
<feature type="transmembrane region" description="Helical" evidence="8">
    <location>
        <begin position="298"/>
        <end position="317"/>
    </location>
</feature>
<dbReference type="InterPro" id="IPR036514">
    <property type="entry name" value="SGNH_hydro_sf"/>
</dbReference>
<evidence type="ECO:0000313" key="11">
    <source>
        <dbReference type="EMBL" id="TRO19273.1"/>
    </source>
</evidence>
<evidence type="ECO:0000256" key="1">
    <source>
        <dbReference type="ARBA" id="ARBA00004651"/>
    </source>
</evidence>
<gene>
    <name evidence="11" type="ORF">EQ836_07035</name>
</gene>
<dbReference type="EMBL" id="SCFV01000003">
    <property type="protein sequence ID" value="TRO19273.1"/>
    <property type="molecule type" value="Genomic_DNA"/>
</dbReference>
<dbReference type="Proteomes" id="UP000317327">
    <property type="component" value="Unassembled WGS sequence"/>
</dbReference>
<dbReference type="RefSeq" id="WP_143500847.1">
    <property type="nucleotide sequence ID" value="NZ_SCFV01000003.1"/>
</dbReference>